<dbReference type="PANTHER" id="PTHR21496:SF23">
    <property type="entry name" value="3-PHENYLPROPIONATE_CINNAMIC ACID DIOXYGENASE FERREDOXIN SUBUNIT"/>
    <property type="match status" value="1"/>
</dbReference>
<proteinExistence type="predicted"/>
<evidence type="ECO:0000259" key="6">
    <source>
        <dbReference type="PROSITE" id="PS51296"/>
    </source>
</evidence>
<keyword evidence="1" id="KW-0001">2Fe-2S</keyword>
<keyword evidence="4" id="KW-0411">Iron-sulfur</keyword>
<dbReference type="SUPFAM" id="SSF50022">
    <property type="entry name" value="ISP domain"/>
    <property type="match status" value="1"/>
</dbReference>
<dbReference type="EMBL" id="RJJR01000024">
    <property type="protein sequence ID" value="RNI32755.1"/>
    <property type="molecule type" value="Genomic_DNA"/>
</dbReference>
<dbReference type="AlphaFoldDB" id="A0A3M9N5T1"/>
<feature type="domain" description="Rieske" evidence="6">
    <location>
        <begin position="193"/>
        <end position="289"/>
    </location>
</feature>
<evidence type="ECO:0000256" key="4">
    <source>
        <dbReference type="ARBA" id="ARBA00023014"/>
    </source>
</evidence>
<dbReference type="GO" id="GO:0051537">
    <property type="term" value="F:2 iron, 2 sulfur cluster binding"/>
    <property type="evidence" value="ECO:0007669"/>
    <property type="project" value="UniProtKB-KW"/>
</dbReference>
<sequence>MATKSIMKVIDEQQWLEDAGEAIQPVVINAFKAGGETGNKIKNFLHGKWLGHALHPMVTDVPIGAWTTAAVLDSMELCGSEKYKAGADAAVNIGLAGAAGAALTGITDWTGTSQAERRAGLAHAIINIGATALFLSSALLRKNESSRKTAITLSMLGYGLASFSAYIGGNLVYNQQMGVNHAASPDGFPNEFTEVCSEDELPDNSMKCVRAGETKILLARKNNQLFAIADTCSHMGGPLSEGELLPDCQVRCPWHGSVFSLRDGSVVDGPATEPQPEFEVRTRNGKIEVKLKENISSSYVPPAG</sequence>
<dbReference type="OrthoDB" id="593800at2"/>
<dbReference type="Proteomes" id="UP000267223">
    <property type="component" value="Unassembled WGS sequence"/>
</dbReference>
<gene>
    <name evidence="7" type="ORF">EFY79_19860</name>
</gene>
<keyword evidence="3" id="KW-0408">Iron</keyword>
<dbReference type="InterPro" id="IPR017941">
    <property type="entry name" value="Rieske_2Fe-2S"/>
</dbReference>
<comment type="caution">
    <text evidence="7">The sequence shown here is derived from an EMBL/GenBank/DDBJ whole genome shotgun (WGS) entry which is preliminary data.</text>
</comment>
<keyword evidence="8" id="KW-1185">Reference proteome</keyword>
<name>A0A3M9N5T1_9BACT</name>
<evidence type="ECO:0000256" key="1">
    <source>
        <dbReference type="ARBA" id="ARBA00022714"/>
    </source>
</evidence>
<feature type="transmembrane region" description="Helical" evidence="5">
    <location>
        <begin position="119"/>
        <end position="140"/>
    </location>
</feature>
<accession>A0A3M9N5T1</accession>
<keyword evidence="5" id="KW-0472">Membrane</keyword>
<keyword evidence="5" id="KW-0812">Transmembrane</keyword>
<dbReference type="Pfam" id="PF09990">
    <property type="entry name" value="DUF2231"/>
    <property type="match status" value="1"/>
</dbReference>
<keyword evidence="5" id="KW-1133">Transmembrane helix</keyword>
<dbReference type="Pfam" id="PF00355">
    <property type="entry name" value="Rieske"/>
    <property type="match status" value="1"/>
</dbReference>
<dbReference type="Gene3D" id="2.102.10.10">
    <property type="entry name" value="Rieske [2Fe-2S] iron-sulphur domain"/>
    <property type="match status" value="1"/>
</dbReference>
<evidence type="ECO:0000256" key="2">
    <source>
        <dbReference type="ARBA" id="ARBA00022723"/>
    </source>
</evidence>
<evidence type="ECO:0000256" key="5">
    <source>
        <dbReference type="SAM" id="Phobius"/>
    </source>
</evidence>
<evidence type="ECO:0000313" key="8">
    <source>
        <dbReference type="Proteomes" id="UP000267223"/>
    </source>
</evidence>
<reference evidence="7 8" key="1">
    <citation type="submission" date="2018-11" db="EMBL/GenBank/DDBJ databases">
        <title>Draft genome sequence of Ferruginibacter sp. BO-59.</title>
        <authorList>
            <person name="Im W.T."/>
        </authorList>
    </citation>
    <scope>NUCLEOTIDE SEQUENCE [LARGE SCALE GENOMIC DNA]</scope>
    <source>
        <strain evidence="7 8">BO-59</strain>
    </source>
</reference>
<protein>
    <submittedName>
        <fullName evidence="7">DUF2231 domain-containing protein</fullName>
    </submittedName>
</protein>
<dbReference type="InterPro" id="IPR019251">
    <property type="entry name" value="DUF2231_TM"/>
</dbReference>
<organism evidence="7 8">
    <name type="scientific">Hanamia caeni</name>
    <dbReference type="NCBI Taxonomy" id="2294116"/>
    <lineage>
        <taxon>Bacteria</taxon>
        <taxon>Pseudomonadati</taxon>
        <taxon>Bacteroidota</taxon>
        <taxon>Chitinophagia</taxon>
        <taxon>Chitinophagales</taxon>
        <taxon>Chitinophagaceae</taxon>
        <taxon>Hanamia</taxon>
    </lineage>
</organism>
<keyword evidence="2" id="KW-0479">Metal-binding</keyword>
<evidence type="ECO:0000256" key="3">
    <source>
        <dbReference type="ARBA" id="ARBA00023004"/>
    </source>
</evidence>
<dbReference type="PANTHER" id="PTHR21496">
    <property type="entry name" value="FERREDOXIN-RELATED"/>
    <property type="match status" value="1"/>
</dbReference>
<dbReference type="RefSeq" id="WP_148041984.1">
    <property type="nucleotide sequence ID" value="NZ_RJJR01000024.1"/>
</dbReference>
<dbReference type="InterPro" id="IPR036922">
    <property type="entry name" value="Rieske_2Fe-2S_sf"/>
</dbReference>
<feature type="transmembrane region" description="Helical" evidence="5">
    <location>
        <begin position="152"/>
        <end position="173"/>
    </location>
</feature>
<dbReference type="GO" id="GO:0046872">
    <property type="term" value="F:metal ion binding"/>
    <property type="evidence" value="ECO:0007669"/>
    <property type="project" value="UniProtKB-KW"/>
</dbReference>
<evidence type="ECO:0000313" key="7">
    <source>
        <dbReference type="EMBL" id="RNI32755.1"/>
    </source>
</evidence>
<dbReference type="PROSITE" id="PS51296">
    <property type="entry name" value="RIESKE"/>
    <property type="match status" value="1"/>
</dbReference>